<dbReference type="AlphaFoldDB" id="B7FFZ7"/>
<accession>B7FFZ7</accession>
<protein>
    <submittedName>
        <fullName evidence="1">Uncharacterized protein</fullName>
    </submittedName>
</protein>
<organism evidence="1">
    <name type="scientific">Medicago truncatula</name>
    <name type="common">Barrel medic</name>
    <name type="synonym">Medicago tribuloides</name>
    <dbReference type="NCBI Taxonomy" id="3880"/>
    <lineage>
        <taxon>Eukaryota</taxon>
        <taxon>Viridiplantae</taxon>
        <taxon>Streptophyta</taxon>
        <taxon>Embryophyta</taxon>
        <taxon>Tracheophyta</taxon>
        <taxon>Spermatophyta</taxon>
        <taxon>Magnoliopsida</taxon>
        <taxon>eudicotyledons</taxon>
        <taxon>Gunneridae</taxon>
        <taxon>Pentapetalae</taxon>
        <taxon>rosids</taxon>
        <taxon>fabids</taxon>
        <taxon>Fabales</taxon>
        <taxon>Fabaceae</taxon>
        <taxon>Papilionoideae</taxon>
        <taxon>50 kb inversion clade</taxon>
        <taxon>NPAAA clade</taxon>
        <taxon>Hologalegina</taxon>
        <taxon>IRL clade</taxon>
        <taxon>Trifolieae</taxon>
        <taxon>Medicago</taxon>
    </lineage>
</organism>
<reference evidence="1" key="1">
    <citation type="submission" date="2008-12" db="EMBL/GenBank/DDBJ databases">
        <title>Medicago truncatula full length cdna cloning project.</title>
        <authorList>
            <person name="Moskal W."/>
            <person name="Chan A."/>
            <person name="Cheung F."/>
            <person name="Xiao Y."/>
            <person name="Town C.D."/>
        </authorList>
    </citation>
    <scope>NUCLEOTIDE SEQUENCE</scope>
</reference>
<evidence type="ECO:0000313" key="1">
    <source>
        <dbReference type="EMBL" id="ACJ83603.1"/>
    </source>
</evidence>
<name>B7FFZ7_MEDTR</name>
<dbReference type="EMBL" id="BT050935">
    <property type="protein sequence ID" value="ACJ83603.1"/>
    <property type="molecule type" value="mRNA"/>
</dbReference>
<sequence length="40" mass="4501">MENSKQSTRKIHLFDIDIPRGKITFIESLTLTAGGYSNDC</sequence>
<proteinExistence type="evidence at transcript level"/>